<gene>
    <name evidence="3" type="ORF">SPHA_64080</name>
</gene>
<dbReference type="EMBL" id="CAHIKZ030004613">
    <property type="protein sequence ID" value="CAE1312902.1"/>
    <property type="molecule type" value="Genomic_DNA"/>
</dbReference>
<keyword evidence="2" id="KW-0732">Signal</keyword>
<dbReference type="AlphaFoldDB" id="A0A812E186"/>
<feature type="transmembrane region" description="Helical" evidence="1">
    <location>
        <begin position="196"/>
        <end position="215"/>
    </location>
</feature>
<organism evidence="3 4">
    <name type="scientific">Acanthosepion pharaonis</name>
    <name type="common">Pharaoh cuttlefish</name>
    <name type="synonym">Sepia pharaonis</name>
    <dbReference type="NCBI Taxonomy" id="158019"/>
    <lineage>
        <taxon>Eukaryota</taxon>
        <taxon>Metazoa</taxon>
        <taxon>Spiralia</taxon>
        <taxon>Lophotrochozoa</taxon>
        <taxon>Mollusca</taxon>
        <taxon>Cephalopoda</taxon>
        <taxon>Coleoidea</taxon>
        <taxon>Decapodiformes</taxon>
        <taxon>Sepiida</taxon>
        <taxon>Sepiina</taxon>
        <taxon>Sepiidae</taxon>
        <taxon>Acanthosepion</taxon>
    </lineage>
</organism>
<evidence type="ECO:0000256" key="2">
    <source>
        <dbReference type="SAM" id="SignalP"/>
    </source>
</evidence>
<name>A0A812E186_ACAPH</name>
<protein>
    <submittedName>
        <fullName evidence="3">Uncharacterized protein</fullName>
    </submittedName>
</protein>
<accession>A0A812E186</accession>
<evidence type="ECO:0000313" key="3">
    <source>
        <dbReference type="EMBL" id="CAE1312902.1"/>
    </source>
</evidence>
<evidence type="ECO:0000256" key="1">
    <source>
        <dbReference type="SAM" id="Phobius"/>
    </source>
</evidence>
<feature type="chain" id="PRO_5033002336" evidence="2">
    <location>
        <begin position="23"/>
        <end position="241"/>
    </location>
</feature>
<keyword evidence="1" id="KW-1133">Transmembrane helix</keyword>
<keyword evidence="1" id="KW-0472">Membrane</keyword>
<dbReference type="Proteomes" id="UP000597762">
    <property type="component" value="Unassembled WGS sequence"/>
</dbReference>
<feature type="transmembrane region" description="Helical" evidence="1">
    <location>
        <begin position="171"/>
        <end position="190"/>
    </location>
</feature>
<reference evidence="3" key="1">
    <citation type="submission" date="2021-01" db="EMBL/GenBank/DDBJ databases">
        <authorList>
            <person name="Li R."/>
            <person name="Bekaert M."/>
        </authorList>
    </citation>
    <scope>NUCLEOTIDE SEQUENCE</scope>
    <source>
        <strain evidence="3">Farmed</strain>
    </source>
</reference>
<sequence length="241" mass="27983">MNRLKTALILPIPFLPASLLIASTKLGQKYKFARRAGHKNTESTNDGSCFLYNLLSQLFYTIPFETSSFSPFFSFTTLHPFSLYHSFNFSFSSPFNYFLITVSFYVSFPHHTYTSHFFSPSSLSLNIFHRRSELPFHPLLNIFLLFSLLFQPLSLIYYLTSDQLPSLFSSFQFLSSNYILPLTFSLILFYLQLLPFSQLLCTCLLPLSQLFLNIFSLRRIFGIKICSRLSKFYVIKSISKI</sequence>
<comment type="caution">
    <text evidence="3">The sequence shown here is derived from an EMBL/GenBank/DDBJ whole genome shotgun (WGS) entry which is preliminary data.</text>
</comment>
<evidence type="ECO:0000313" key="4">
    <source>
        <dbReference type="Proteomes" id="UP000597762"/>
    </source>
</evidence>
<feature type="transmembrane region" description="Helical" evidence="1">
    <location>
        <begin position="139"/>
        <end position="159"/>
    </location>
</feature>
<feature type="transmembrane region" description="Helical" evidence="1">
    <location>
        <begin position="87"/>
        <end position="108"/>
    </location>
</feature>
<feature type="signal peptide" evidence="2">
    <location>
        <begin position="1"/>
        <end position="22"/>
    </location>
</feature>
<proteinExistence type="predicted"/>
<keyword evidence="4" id="KW-1185">Reference proteome</keyword>
<keyword evidence="1" id="KW-0812">Transmembrane</keyword>